<accession>A0A832APW6</accession>
<reference evidence="6" key="1">
    <citation type="journal article" date="2020" name="mSystems">
        <title>Genome- and Community-Level Interaction Insights into Carbon Utilization and Element Cycling Functions of Hydrothermarchaeota in Hydrothermal Sediment.</title>
        <authorList>
            <person name="Zhou Z."/>
            <person name="Liu Y."/>
            <person name="Xu W."/>
            <person name="Pan J."/>
            <person name="Luo Z.H."/>
            <person name="Li M."/>
        </authorList>
    </citation>
    <scope>NUCLEOTIDE SEQUENCE</scope>
    <source>
        <strain evidence="6">SpSt-629</strain>
    </source>
</reference>
<dbReference type="CDD" id="cd00854">
    <property type="entry name" value="NagA"/>
    <property type="match status" value="1"/>
</dbReference>
<dbReference type="PIRSF" id="PIRSF038994">
    <property type="entry name" value="NagA"/>
    <property type="match status" value="1"/>
</dbReference>
<keyword evidence="3 6" id="KW-0378">Hydrolase</keyword>
<feature type="domain" description="Amidohydrolase-related" evidence="5">
    <location>
        <begin position="65"/>
        <end position="399"/>
    </location>
</feature>
<sequence>MAVNRLKRYRCSVAYMYVLRNTKIVRECGVIDNGYVVIDRGRIIDIGRGSPPYLNIESEDLDGYTVLPGFIDTHIHGVEGIDVTWNSEPEALLEIGHRLVKYGVTSFTPTTISAPHDTLLAVCKAIHNAKAMWRPVHGARILGLHLEGPYINKEMAGAHNPRYIRRPSIQELRELVEASNNSVIQVTVAPEIENSLDFIRYVKQIGIVVSAGHTNASYEEGVKAIESGVTKATHLFNGMKKFHHRDPGIALALIENPSVYLEIIADYVHLHPAIIRHVVKYAGTDRIVLITDAIAATGLSDGEYSLGDLKIRVEQGVAKLIDRDVLAGSVLTMDKAFRNLLDLGFNIVDVAKMSSTIPVKSLDLESKIKIGKIEIGYLADIVAIDENYRIRKVYIEGEKVLDK</sequence>
<comment type="similarity">
    <text evidence="1">Belongs to the metallo-dependent hydrolases superfamily. NagA family.</text>
</comment>
<protein>
    <submittedName>
        <fullName evidence="6">N-acetylglucosamine-6-phosphate deacetylase</fullName>
        <ecNumber evidence="6">3.5.1.25</ecNumber>
    </submittedName>
</protein>
<evidence type="ECO:0000256" key="1">
    <source>
        <dbReference type="ARBA" id="ARBA00010716"/>
    </source>
</evidence>
<dbReference type="Gene3D" id="3.20.20.140">
    <property type="entry name" value="Metal-dependent hydrolases"/>
    <property type="match status" value="1"/>
</dbReference>
<evidence type="ECO:0000259" key="5">
    <source>
        <dbReference type="Pfam" id="PF01979"/>
    </source>
</evidence>
<dbReference type="SUPFAM" id="SSF51556">
    <property type="entry name" value="Metallo-dependent hydrolases"/>
    <property type="match status" value="1"/>
</dbReference>
<dbReference type="NCBIfam" id="TIGR00221">
    <property type="entry name" value="nagA"/>
    <property type="match status" value="1"/>
</dbReference>
<dbReference type="FunFam" id="3.20.20.140:FF:000004">
    <property type="entry name" value="N-acetylglucosamine-6-phosphate deacetylase"/>
    <property type="match status" value="1"/>
</dbReference>
<dbReference type="EC" id="3.5.1.25" evidence="6"/>
<dbReference type="EMBL" id="DTAU01000128">
    <property type="protein sequence ID" value="HFQ79338.1"/>
    <property type="molecule type" value="Genomic_DNA"/>
</dbReference>
<dbReference type="InterPro" id="IPR032466">
    <property type="entry name" value="Metal_Hydrolase"/>
</dbReference>
<dbReference type="InterPro" id="IPR011059">
    <property type="entry name" value="Metal-dep_hydrolase_composite"/>
</dbReference>
<dbReference type="InterPro" id="IPR006680">
    <property type="entry name" value="Amidohydro-rel"/>
</dbReference>
<organism evidence="6">
    <name type="scientific">Ignisphaera aggregans</name>
    <dbReference type="NCBI Taxonomy" id="334771"/>
    <lineage>
        <taxon>Archaea</taxon>
        <taxon>Thermoproteota</taxon>
        <taxon>Thermoprotei</taxon>
        <taxon>Desulfurococcales</taxon>
        <taxon>Desulfurococcaceae</taxon>
        <taxon>Ignisphaera</taxon>
    </lineage>
</organism>
<evidence type="ECO:0000256" key="2">
    <source>
        <dbReference type="ARBA" id="ARBA00022723"/>
    </source>
</evidence>
<dbReference type="GO" id="GO:0008448">
    <property type="term" value="F:N-acetylglucosamine-6-phosphate deacetylase activity"/>
    <property type="evidence" value="ECO:0007669"/>
    <property type="project" value="UniProtKB-EC"/>
</dbReference>
<comment type="caution">
    <text evidence="6">The sequence shown here is derived from an EMBL/GenBank/DDBJ whole genome shotgun (WGS) entry which is preliminary data.</text>
</comment>
<keyword evidence="2" id="KW-0479">Metal-binding</keyword>
<dbReference type="Gene3D" id="2.30.40.10">
    <property type="entry name" value="Urease, subunit C, domain 1"/>
    <property type="match status" value="1"/>
</dbReference>
<dbReference type="SUPFAM" id="SSF51338">
    <property type="entry name" value="Composite domain of metallo-dependent hydrolases"/>
    <property type="match status" value="1"/>
</dbReference>
<dbReference type="AlphaFoldDB" id="A0A832APW6"/>
<dbReference type="InterPro" id="IPR003764">
    <property type="entry name" value="GlcNAc_6-P_deAcase"/>
</dbReference>
<dbReference type="PANTHER" id="PTHR11113:SF14">
    <property type="entry name" value="N-ACETYLGLUCOSAMINE-6-PHOSPHATE DEACETYLASE"/>
    <property type="match status" value="1"/>
</dbReference>
<evidence type="ECO:0000313" key="6">
    <source>
        <dbReference type="EMBL" id="HFQ79338.1"/>
    </source>
</evidence>
<proteinExistence type="inferred from homology"/>
<evidence type="ECO:0000256" key="4">
    <source>
        <dbReference type="ARBA" id="ARBA00023277"/>
    </source>
</evidence>
<dbReference type="GO" id="GO:0046872">
    <property type="term" value="F:metal ion binding"/>
    <property type="evidence" value="ECO:0007669"/>
    <property type="project" value="UniProtKB-KW"/>
</dbReference>
<dbReference type="Pfam" id="PF01979">
    <property type="entry name" value="Amidohydro_1"/>
    <property type="match status" value="1"/>
</dbReference>
<keyword evidence="4" id="KW-0119">Carbohydrate metabolism</keyword>
<name>A0A832APW6_9CREN</name>
<dbReference type="GO" id="GO:0006046">
    <property type="term" value="P:N-acetylglucosamine catabolic process"/>
    <property type="evidence" value="ECO:0007669"/>
    <property type="project" value="TreeGrafter"/>
</dbReference>
<gene>
    <name evidence="6" type="primary">nagA</name>
    <name evidence="6" type="ORF">ENT99_06550</name>
</gene>
<dbReference type="PANTHER" id="PTHR11113">
    <property type="entry name" value="N-ACETYLGLUCOSAMINE-6-PHOSPHATE DEACETYLASE"/>
    <property type="match status" value="1"/>
</dbReference>
<evidence type="ECO:0000256" key="3">
    <source>
        <dbReference type="ARBA" id="ARBA00022801"/>
    </source>
</evidence>